<sequence>MLHLKRPLHKWNLMIRDSTNNGFFTHSLNIYSSMLQTGVHANNYTFPLLLKACANINSLRLGTLLHSHVLQLGFQLDPFVQTALIDMYSKCSNLQASRKVFDEMPFRTLVSWNSMISSYSRASLVDEAVLMLKEIWVLGLELSASTFVNVVSSCSTLGQGLSIHCCVFKLGLLSNEIPLANSVMKMYVKFGRLDEARLVFNEMGESCNISWAVIIGGFVNVGKVGEAFGVFNQMRRTSLKPDLIVFLKLISGCSQEGNLLLASLVHSLVLKCGCEDKDPIDNLLVSMYTRCGDLESSRRVFDMVQEKNVFLWTSMIGGYARLGYPAEALNLFKRITCPGKGD</sequence>
<reference evidence="2" key="1">
    <citation type="journal article" date="2023" name="G3 (Bethesda)">
        <title>Genome assembly and association tests identify interacting loci associated with vigor, precocity, and sex in interspecific pistachio rootstocks.</title>
        <authorList>
            <person name="Palmer W."/>
            <person name="Jacygrad E."/>
            <person name="Sagayaradj S."/>
            <person name="Cavanaugh K."/>
            <person name="Han R."/>
            <person name="Bertier L."/>
            <person name="Beede B."/>
            <person name="Kafkas S."/>
            <person name="Golino D."/>
            <person name="Preece J."/>
            <person name="Michelmore R."/>
        </authorList>
    </citation>
    <scope>NUCLEOTIDE SEQUENCE [LARGE SCALE GENOMIC DNA]</scope>
</reference>
<comment type="caution">
    <text evidence="1">The sequence shown here is derived from an EMBL/GenBank/DDBJ whole genome shotgun (WGS) entry which is preliminary data.</text>
</comment>
<gene>
    <name evidence="1" type="ORF">Pint_16571</name>
</gene>
<evidence type="ECO:0000313" key="1">
    <source>
        <dbReference type="EMBL" id="KAJ0047678.1"/>
    </source>
</evidence>
<evidence type="ECO:0000313" key="2">
    <source>
        <dbReference type="Proteomes" id="UP001163603"/>
    </source>
</evidence>
<dbReference type="Proteomes" id="UP001163603">
    <property type="component" value="Chromosome 2"/>
</dbReference>
<name>A0ACC0Z9E1_9ROSI</name>
<dbReference type="EMBL" id="CM047737">
    <property type="protein sequence ID" value="KAJ0047678.1"/>
    <property type="molecule type" value="Genomic_DNA"/>
</dbReference>
<keyword evidence="2" id="KW-1185">Reference proteome</keyword>
<organism evidence="1 2">
    <name type="scientific">Pistacia integerrima</name>
    <dbReference type="NCBI Taxonomy" id="434235"/>
    <lineage>
        <taxon>Eukaryota</taxon>
        <taxon>Viridiplantae</taxon>
        <taxon>Streptophyta</taxon>
        <taxon>Embryophyta</taxon>
        <taxon>Tracheophyta</taxon>
        <taxon>Spermatophyta</taxon>
        <taxon>Magnoliopsida</taxon>
        <taxon>eudicotyledons</taxon>
        <taxon>Gunneridae</taxon>
        <taxon>Pentapetalae</taxon>
        <taxon>rosids</taxon>
        <taxon>malvids</taxon>
        <taxon>Sapindales</taxon>
        <taxon>Anacardiaceae</taxon>
        <taxon>Pistacia</taxon>
    </lineage>
</organism>
<accession>A0ACC0Z9E1</accession>
<protein>
    <submittedName>
        <fullName evidence="1">Uncharacterized protein</fullName>
    </submittedName>
</protein>
<proteinExistence type="predicted"/>